<dbReference type="Gene3D" id="1.10.10.10">
    <property type="entry name" value="Winged helix-like DNA-binding domain superfamily/Winged helix DNA-binding domain"/>
    <property type="match status" value="1"/>
</dbReference>
<organism evidence="2">
    <name type="scientific">Moorella thermoacetica Y72</name>
    <dbReference type="NCBI Taxonomy" id="1325331"/>
    <lineage>
        <taxon>Bacteria</taxon>
        <taxon>Bacillati</taxon>
        <taxon>Bacillota</taxon>
        <taxon>Clostridia</taxon>
        <taxon>Neomoorellales</taxon>
        <taxon>Neomoorellaceae</taxon>
        <taxon>Neomoorella</taxon>
    </lineage>
</organism>
<name>A0A0S6UB96_NEOTH</name>
<proteinExistence type="predicted"/>
<evidence type="ECO:0000256" key="1">
    <source>
        <dbReference type="SAM" id="MobiDB-lite"/>
    </source>
</evidence>
<accession>A0A0S6UB96</accession>
<reference evidence="2" key="1">
    <citation type="journal article" date="2014" name="Gene">
        <title>Genome-guided analysis of transformation efficiency and carbon dioxide assimilation by Moorella thermoacetica Y72.</title>
        <authorList>
            <person name="Tsukahara K."/>
            <person name="Kita A."/>
            <person name="Nakashimada Y."/>
            <person name="Hoshino T."/>
            <person name="Murakami K."/>
        </authorList>
    </citation>
    <scope>NUCLEOTIDE SEQUENCE [LARGE SCALE GENOMIC DNA]</scope>
    <source>
        <strain evidence="2">Y72</strain>
    </source>
</reference>
<feature type="region of interest" description="Disordered" evidence="1">
    <location>
        <begin position="171"/>
        <end position="221"/>
    </location>
</feature>
<protein>
    <submittedName>
        <fullName evidence="2">ATPase</fullName>
    </submittedName>
</protein>
<evidence type="ECO:0000313" key="2">
    <source>
        <dbReference type="EMBL" id="GAF24678.1"/>
    </source>
</evidence>
<dbReference type="AlphaFoldDB" id="A0A0S6UB96"/>
<sequence>MGEGGCLCMNGMAAKEKTLIIDSSLLKQGFTAAPNAVLYDSRISVQARWLYCILLSFAWQENECWPGQERLSKVAGWHLNTVEKYLKELREYGLISWKRQGLNRPNIYYIHEPSKALIYKDSQAGVNPESQGSVNPDSQASVILDSHLRVKEEYSDEEYVVVRAAPGQNPVSIGGWQETTSPDRGETGAPEIPLARGQEAPSANNGETGARAKIAGGKQNRPESLAIPKVDAKVKIQELFIKTAGYPLPEAALNELASYPPEYVEQKIKMLESGKEKVNTVGWLLEACREDYQQLPGPKPPRKVKPKPPRSPGNRTGPDKYRELYRLV</sequence>
<feature type="region of interest" description="Disordered" evidence="1">
    <location>
        <begin position="292"/>
        <end position="322"/>
    </location>
</feature>
<gene>
    <name evidence="2" type="ORF">MTY_0005</name>
</gene>
<dbReference type="InterPro" id="IPR036388">
    <property type="entry name" value="WH-like_DNA-bd_sf"/>
</dbReference>
<dbReference type="Pfam" id="PF13730">
    <property type="entry name" value="HTH_36"/>
    <property type="match status" value="1"/>
</dbReference>
<dbReference type="Proteomes" id="UP000063718">
    <property type="component" value="Unassembled WGS sequence"/>
</dbReference>
<dbReference type="EMBL" id="DF238840">
    <property type="protein sequence ID" value="GAF24678.1"/>
    <property type="molecule type" value="Genomic_DNA"/>
</dbReference>